<dbReference type="Pfam" id="PF13279">
    <property type="entry name" value="4HBT_2"/>
    <property type="match status" value="1"/>
</dbReference>
<accession>A0ABY8C7J8</accession>
<dbReference type="Proteomes" id="UP001222275">
    <property type="component" value="Chromosome"/>
</dbReference>
<dbReference type="CDD" id="cd00586">
    <property type="entry name" value="4HBT"/>
    <property type="match status" value="1"/>
</dbReference>
<dbReference type="InterPro" id="IPR029069">
    <property type="entry name" value="HotDog_dom_sf"/>
</dbReference>
<dbReference type="PANTHER" id="PTHR31793">
    <property type="entry name" value="4-HYDROXYBENZOYL-COA THIOESTERASE FAMILY MEMBER"/>
    <property type="match status" value="1"/>
</dbReference>
<evidence type="ECO:0000313" key="2">
    <source>
        <dbReference type="EMBL" id="WEJ61934.1"/>
    </source>
</evidence>
<sequence>MTQLNWQYPHPFISNHVVGQEDLDFLGHVNNKSYLAWMENVAWEHAKSVGISHEKQRELNRIMAVYENCMQYLASCYLGDELLIATWVGKQQGCCLRKRHFQIIRKSDFKTVFTAETTYVCIDLTNHKPKKIPKAFSEPYQIKDR</sequence>
<proteinExistence type="predicted"/>
<name>A0ABY8C7J8_9GAMM</name>
<protein>
    <submittedName>
        <fullName evidence="2">Acyl-CoA thioesterase</fullName>
    </submittedName>
</protein>
<dbReference type="PANTHER" id="PTHR31793:SF37">
    <property type="entry name" value="ACYL-COA THIOESTER HYDROLASE YBGC"/>
    <property type="match status" value="1"/>
</dbReference>
<keyword evidence="3" id="KW-1185">Reference proteome</keyword>
<keyword evidence="1" id="KW-0378">Hydrolase</keyword>
<dbReference type="InterPro" id="IPR050563">
    <property type="entry name" value="4-hydroxybenzoyl-CoA_TE"/>
</dbReference>
<dbReference type="Gene3D" id="3.10.129.10">
    <property type="entry name" value="Hotdog Thioesterase"/>
    <property type="match status" value="1"/>
</dbReference>
<dbReference type="RefSeq" id="WP_275594192.1">
    <property type="nucleotide sequence ID" value="NZ_CP102381.1"/>
</dbReference>
<reference evidence="2 3" key="1">
    <citation type="submission" date="2022-06" db="EMBL/GenBank/DDBJ databases">
        <title>Thiomicrohabdus sp. nov, an obligately chemolithoautotrophic, sulfur-oxidizing bacterium isolated from beach of Guanyin Mountain. Amoy.</title>
        <authorList>
            <person name="Zhu H."/>
        </authorList>
    </citation>
    <scope>NUCLEOTIDE SEQUENCE [LARGE SCALE GENOMIC DNA]</scope>
    <source>
        <strain evidence="2 3">XGS-01</strain>
    </source>
</reference>
<gene>
    <name evidence="2" type="ORF">NR989_07900</name>
</gene>
<evidence type="ECO:0000313" key="3">
    <source>
        <dbReference type="Proteomes" id="UP001222275"/>
    </source>
</evidence>
<dbReference type="SUPFAM" id="SSF54637">
    <property type="entry name" value="Thioesterase/thiol ester dehydrase-isomerase"/>
    <property type="match status" value="1"/>
</dbReference>
<evidence type="ECO:0000256" key="1">
    <source>
        <dbReference type="ARBA" id="ARBA00022801"/>
    </source>
</evidence>
<dbReference type="EMBL" id="CP102381">
    <property type="protein sequence ID" value="WEJ61934.1"/>
    <property type="molecule type" value="Genomic_DNA"/>
</dbReference>
<organism evidence="2 3">
    <name type="scientific">Thiomicrorhabdus lithotrophica</name>
    <dbReference type="NCBI Taxonomy" id="2949997"/>
    <lineage>
        <taxon>Bacteria</taxon>
        <taxon>Pseudomonadati</taxon>
        <taxon>Pseudomonadota</taxon>
        <taxon>Gammaproteobacteria</taxon>
        <taxon>Thiotrichales</taxon>
        <taxon>Piscirickettsiaceae</taxon>
        <taxon>Thiomicrorhabdus</taxon>
    </lineage>
</organism>